<name>A0A6M1PEG8_9BACL</name>
<dbReference type="InterPro" id="IPR041581">
    <property type="entry name" value="Glyoxalase_6"/>
</dbReference>
<reference evidence="2 3" key="1">
    <citation type="submission" date="2020-02" db="EMBL/GenBank/DDBJ databases">
        <authorList>
            <person name="Gao J."/>
            <person name="Sun J."/>
        </authorList>
    </citation>
    <scope>NUCLEOTIDE SEQUENCE [LARGE SCALE GENOMIC DNA]</scope>
    <source>
        <strain evidence="2 3">7124</strain>
    </source>
</reference>
<accession>A0A6M1PEG8</accession>
<dbReference type="AlphaFoldDB" id="A0A6M1PEG8"/>
<organism evidence="2 3">
    <name type="scientific">Paenibacillus apii</name>
    <dbReference type="NCBI Taxonomy" id="1850370"/>
    <lineage>
        <taxon>Bacteria</taxon>
        <taxon>Bacillati</taxon>
        <taxon>Bacillota</taxon>
        <taxon>Bacilli</taxon>
        <taxon>Bacillales</taxon>
        <taxon>Paenibacillaceae</taxon>
        <taxon>Paenibacillus</taxon>
    </lineage>
</organism>
<evidence type="ECO:0000313" key="3">
    <source>
        <dbReference type="Proteomes" id="UP000480151"/>
    </source>
</evidence>
<gene>
    <name evidence="2" type="ORF">G5B47_04030</name>
</gene>
<dbReference type="SUPFAM" id="SSF54593">
    <property type="entry name" value="Glyoxalase/Bleomycin resistance protein/Dihydroxybiphenyl dioxygenase"/>
    <property type="match status" value="2"/>
</dbReference>
<keyword evidence="3" id="KW-1185">Reference proteome</keyword>
<dbReference type="RefSeq" id="WP_165094599.1">
    <property type="nucleotide sequence ID" value="NZ_JAAKGU010000001.1"/>
</dbReference>
<dbReference type="Gene3D" id="3.10.180.10">
    <property type="entry name" value="2,3-Dihydroxybiphenyl 1,2-Dioxygenase, domain 1"/>
    <property type="match status" value="1"/>
</dbReference>
<evidence type="ECO:0000259" key="1">
    <source>
        <dbReference type="PROSITE" id="PS51819"/>
    </source>
</evidence>
<dbReference type="Pfam" id="PF18029">
    <property type="entry name" value="Glyoxalase_6"/>
    <property type="match status" value="1"/>
</dbReference>
<feature type="domain" description="VOC" evidence="1">
    <location>
        <begin position="128"/>
        <end position="238"/>
    </location>
</feature>
<dbReference type="Proteomes" id="UP000480151">
    <property type="component" value="Unassembled WGS sequence"/>
</dbReference>
<comment type="caution">
    <text evidence="2">The sequence shown here is derived from an EMBL/GenBank/DDBJ whole genome shotgun (WGS) entry which is preliminary data.</text>
</comment>
<dbReference type="InterPro" id="IPR029068">
    <property type="entry name" value="Glyas_Bleomycin-R_OHBP_Dase"/>
</dbReference>
<dbReference type="InterPro" id="IPR037523">
    <property type="entry name" value="VOC_core"/>
</dbReference>
<protein>
    <recommendedName>
        <fullName evidence="1">VOC domain-containing protein</fullName>
    </recommendedName>
</protein>
<sequence>MSHPISPRVPSVFVPVRDLKLATEWYANLLERHIIPREHEDGIYIFDFDGTEVILDSNAWGSPSTIMFDTKDIASAYDFCAGQRYDTLTDVFSDEYISVFTVNSNLICQAHRLPETAKSKPAHALLSKIGHVLIHTDTLNETVEWYETLVARTAEPDSRFPELCCIRLEKGAHLLFNDKRFCESGKPVGIIETSDLDAALAHVQAKGATVARGMETRMSVRCFVFGDPDGNEFIVCQTDV</sequence>
<dbReference type="EMBL" id="JAAKGU010000001">
    <property type="protein sequence ID" value="NGM81576.1"/>
    <property type="molecule type" value="Genomic_DNA"/>
</dbReference>
<dbReference type="PROSITE" id="PS51819">
    <property type="entry name" value="VOC"/>
    <property type="match status" value="1"/>
</dbReference>
<evidence type="ECO:0000313" key="2">
    <source>
        <dbReference type="EMBL" id="NGM81576.1"/>
    </source>
</evidence>
<proteinExistence type="predicted"/>